<evidence type="ECO:0000313" key="9">
    <source>
        <dbReference type="Proteomes" id="UP000323594"/>
    </source>
</evidence>
<dbReference type="SMART" id="SM01059">
    <property type="entry name" value="CAT"/>
    <property type="match status" value="1"/>
</dbReference>
<evidence type="ECO:0000256" key="1">
    <source>
        <dbReference type="ARBA" id="ARBA00002150"/>
    </source>
</evidence>
<evidence type="ECO:0000256" key="2">
    <source>
        <dbReference type="ARBA" id="ARBA00010571"/>
    </source>
</evidence>
<keyword evidence="3 6" id="KW-0808">Transferase</keyword>
<dbReference type="Gene3D" id="3.30.559.10">
    <property type="entry name" value="Chloramphenicol acetyltransferase-like domain"/>
    <property type="match status" value="1"/>
</dbReference>
<reference evidence="8 9" key="1">
    <citation type="submission" date="2019-08" db="EMBL/GenBank/DDBJ databases">
        <authorList>
            <person name="Kuhnert P."/>
        </authorList>
    </citation>
    <scope>NUCLEOTIDE SEQUENCE [LARGE SCALE GENOMIC DNA]</scope>
    <source>
        <strain evidence="8 9">B36.5</strain>
    </source>
</reference>
<dbReference type="AlphaFoldDB" id="A0A7H8VNS7"/>
<keyword evidence="4 6" id="KW-0046">Antibiotic resistance</keyword>
<comment type="function">
    <text evidence="1 6">This enzyme is an effector of chloramphenicol resistance in bacteria.</text>
</comment>
<evidence type="ECO:0000256" key="6">
    <source>
        <dbReference type="RuleBase" id="RU000503"/>
    </source>
</evidence>
<evidence type="ECO:0000256" key="4">
    <source>
        <dbReference type="ARBA" id="ARBA00023251"/>
    </source>
</evidence>
<sequence length="223" mass="26662">MKQSQETLFSKIDIESWERKEYFLHYYNDVRCTYSVTVNVDITEVYNRVKYQSLRLYPTLIWWIANTVNHFEFLRFNHDEDGNIGYYDEINPSFTFMPPNSEKFYVLWCEYDRSFKAFYDRCVEVMDIFNTSKMFPMSDMPRNCFDISSVPWIEFTSFNLNVFSTGTHLPPIFTTGELIKENGRVKLPFSLQVHHAVCDGYHAGQFFAYLQKFADKASDWMKH</sequence>
<keyword evidence="5 6" id="KW-0012">Acyltransferase</keyword>
<dbReference type="PROSITE" id="PS00100">
    <property type="entry name" value="CAT"/>
    <property type="match status" value="1"/>
</dbReference>
<proteinExistence type="inferred from homology"/>
<protein>
    <recommendedName>
        <fullName evidence="6">Chloramphenicol acetyltransferase</fullName>
        <ecNumber evidence="6">2.3.1.28</ecNumber>
    </recommendedName>
</protein>
<dbReference type="EMBL" id="CP042817">
    <property type="protein sequence ID" value="QEJ99254.1"/>
    <property type="molecule type" value="Genomic_DNA"/>
</dbReference>
<dbReference type="InterPro" id="IPR001707">
    <property type="entry name" value="Cmp_AcTrfase"/>
</dbReference>
<organism evidence="8 9">
    <name type="scientific">Treponema phagedenis</name>
    <dbReference type="NCBI Taxonomy" id="162"/>
    <lineage>
        <taxon>Bacteria</taxon>
        <taxon>Pseudomonadati</taxon>
        <taxon>Spirochaetota</taxon>
        <taxon>Spirochaetia</taxon>
        <taxon>Spirochaetales</taxon>
        <taxon>Treponemataceae</taxon>
        <taxon>Treponema</taxon>
    </lineage>
</organism>
<evidence type="ECO:0000256" key="3">
    <source>
        <dbReference type="ARBA" id="ARBA00022679"/>
    </source>
</evidence>
<name>A0A7H8VNS7_TREPH</name>
<dbReference type="GO" id="GO:0008811">
    <property type="term" value="F:chloramphenicol O-acetyltransferase activity"/>
    <property type="evidence" value="ECO:0007669"/>
    <property type="project" value="UniProtKB-EC"/>
</dbReference>
<dbReference type="EC" id="2.3.1.28" evidence="6"/>
<dbReference type="PIRSF" id="PIRSF000440">
    <property type="entry name" value="CAT"/>
    <property type="match status" value="1"/>
</dbReference>
<dbReference type="Pfam" id="PF00302">
    <property type="entry name" value="CAT"/>
    <property type="match status" value="1"/>
</dbReference>
<comment type="catalytic activity">
    <reaction evidence="6">
        <text>chloramphenicol + acetyl-CoA = chloramphenicol 3-acetate + CoA</text>
        <dbReference type="Rhea" id="RHEA:18421"/>
        <dbReference type="ChEBI" id="CHEBI:16730"/>
        <dbReference type="ChEBI" id="CHEBI:17698"/>
        <dbReference type="ChEBI" id="CHEBI:57287"/>
        <dbReference type="ChEBI" id="CHEBI:57288"/>
        <dbReference type="EC" id="2.3.1.28"/>
    </reaction>
</comment>
<evidence type="ECO:0000256" key="5">
    <source>
        <dbReference type="ARBA" id="ARBA00023315"/>
    </source>
</evidence>
<dbReference type="InterPro" id="IPR018372">
    <property type="entry name" value="Chloramphenicol_AcTrfase_AS"/>
</dbReference>
<dbReference type="Proteomes" id="UP000323594">
    <property type="component" value="Chromosome"/>
</dbReference>
<dbReference type="RefSeq" id="WP_002700817.1">
    <property type="nucleotide sequence ID" value="NZ_CP027018.1"/>
</dbReference>
<dbReference type="PANTHER" id="PTHR38474">
    <property type="entry name" value="SLR0299 PROTEIN"/>
    <property type="match status" value="1"/>
</dbReference>
<dbReference type="InterPro" id="IPR023213">
    <property type="entry name" value="CAT-like_dom_sf"/>
</dbReference>
<evidence type="ECO:0000313" key="8">
    <source>
        <dbReference type="EMBL" id="QEJ99254.1"/>
    </source>
</evidence>
<gene>
    <name evidence="8" type="ORF">FUT82_15515</name>
</gene>
<dbReference type="SUPFAM" id="SSF52777">
    <property type="entry name" value="CoA-dependent acyltransferases"/>
    <property type="match status" value="1"/>
</dbReference>
<accession>A0A7H8VNS7</accession>
<evidence type="ECO:0000256" key="7">
    <source>
        <dbReference type="RuleBase" id="RU004156"/>
    </source>
</evidence>
<dbReference type="GO" id="GO:0046677">
    <property type="term" value="P:response to antibiotic"/>
    <property type="evidence" value="ECO:0007669"/>
    <property type="project" value="UniProtKB-KW"/>
</dbReference>
<comment type="similarity">
    <text evidence="2 7">Belongs to the chloramphenicol acetyltransferase family.</text>
</comment>
<dbReference type="PANTHER" id="PTHR38474:SF2">
    <property type="entry name" value="CHLORAMPHENICOL ACETYLTRANSFERASE"/>
    <property type="match status" value="1"/>
</dbReference>